<evidence type="ECO:0000313" key="4">
    <source>
        <dbReference type="Proteomes" id="UP000244956"/>
    </source>
</evidence>
<dbReference type="OrthoDB" id="9796058at2"/>
<dbReference type="InterPro" id="IPR050423">
    <property type="entry name" value="UPF0337_stress_rsp"/>
</dbReference>
<gene>
    <name evidence="3" type="ORF">DDZ16_09920</name>
</gene>
<protein>
    <submittedName>
        <fullName evidence="3">General stress protein CsbD</fullName>
    </submittedName>
</protein>
<organism evidence="3 4">
    <name type="scientific">Marinilabilia rubra</name>
    <dbReference type="NCBI Taxonomy" id="2162893"/>
    <lineage>
        <taxon>Bacteria</taxon>
        <taxon>Pseudomonadati</taxon>
        <taxon>Bacteroidota</taxon>
        <taxon>Bacteroidia</taxon>
        <taxon>Marinilabiliales</taxon>
        <taxon>Marinilabiliaceae</taxon>
        <taxon>Marinilabilia</taxon>
    </lineage>
</organism>
<evidence type="ECO:0000259" key="2">
    <source>
        <dbReference type="Pfam" id="PF05532"/>
    </source>
</evidence>
<feature type="domain" description="CsbD-like" evidence="2">
    <location>
        <begin position="5"/>
        <end position="54"/>
    </location>
</feature>
<dbReference type="Pfam" id="PF05532">
    <property type="entry name" value="CsbD"/>
    <property type="match status" value="1"/>
</dbReference>
<accession>A0A2U2B9K4</accession>
<dbReference type="InterPro" id="IPR008462">
    <property type="entry name" value="CsbD"/>
</dbReference>
<dbReference type="PANTHER" id="PTHR34977:SF1">
    <property type="entry name" value="UPF0337 PROTEIN YJBJ"/>
    <property type="match status" value="1"/>
</dbReference>
<sequence length="61" mass="7080">MDKLEIKGNWEIIKGNLKQKYSELTDDDLTFAEGKEEELLGKLQKKTGKTKEQLIDEINKI</sequence>
<evidence type="ECO:0000256" key="1">
    <source>
        <dbReference type="ARBA" id="ARBA00009129"/>
    </source>
</evidence>
<dbReference type="RefSeq" id="WP_109264289.1">
    <property type="nucleotide sequence ID" value="NZ_QEWP01000006.1"/>
</dbReference>
<comment type="similarity">
    <text evidence="1">Belongs to the UPF0337 (CsbD) family.</text>
</comment>
<dbReference type="SUPFAM" id="SSF69047">
    <property type="entry name" value="Hypothetical protein YjbJ"/>
    <property type="match status" value="1"/>
</dbReference>
<keyword evidence="4" id="KW-1185">Reference proteome</keyword>
<reference evidence="3 4" key="1">
    <citation type="submission" date="2018-05" db="EMBL/GenBank/DDBJ databases">
        <title>Marinilabilia rubrum sp. nov., isolated from saltern sediment.</title>
        <authorList>
            <person name="Zhang R."/>
        </authorList>
    </citation>
    <scope>NUCLEOTIDE SEQUENCE [LARGE SCALE GENOMIC DNA]</scope>
    <source>
        <strain evidence="3 4">WTE16</strain>
    </source>
</reference>
<dbReference type="AlphaFoldDB" id="A0A2U2B9K4"/>
<dbReference type="Gene3D" id="1.10.1470.10">
    <property type="entry name" value="YjbJ"/>
    <property type="match status" value="1"/>
</dbReference>
<dbReference type="Proteomes" id="UP000244956">
    <property type="component" value="Unassembled WGS sequence"/>
</dbReference>
<dbReference type="InterPro" id="IPR036629">
    <property type="entry name" value="YjbJ_sf"/>
</dbReference>
<evidence type="ECO:0000313" key="3">
    <source>
        <dbReference type="EMBL" id="PWD99750.1"/>
    </source>
</evidence>
<dbReference type="EMBL" id="QEWP01000006">
    <property type="protein sequence ID" value="PWD99750.1"/>
    <property type="molecule type" value="Genomic_DNA"/>
</dbReference>
<dbReference type="PANTHER" id="PTHR34977">
    <property type="entry name" value="UPF0337 PROTEIN YJBJ"/>
    <property type="match status" value="1"/>
</dbReference>
<proteinExistence type="inferred from homology"/>
<name>A0A2U2B9K4_9BACT</name>
<comment type="caution">
    <text evidence="3">The sequence shown here is derived from an EMBL/GenBank/DDBJ whole genome shotgun (WGS) entry which is preliminary data.</text>
</comment>